<dbReference type="FunCoup" id="A0A0P0W5K2">
    <property type="interactions" value="3"/>
</dbReference>
<evidence type="ECO:0000313" key="3">
    <source>
        <dbReference type="Proteomes" id="UP000059680"/>
    </source>
</evidence>
<accession>A0A0P0W5K2</accession>
<feature type="region of interest" description="Disordered" evidence="1">
    <location>
        <begin position="332"/>
        <end position="375"/>
    </location>
</feature>
<dbReference type="EMBL" id="AP014959">
    <property type="protein sequence ID" value="BAS87124.1"/>
    <property type="molecule type" value="Genomic_DNA"/>
</dbReference>
<name>A0A0P0W5K2_ORYSJ</name>
<protein>
    <submittedName>
        <fullName evidence="2">Os03g0823550 protein</fullName>
    </submittedName>
</protein>
<evidence type="ECO:0000256" key="1">
    <source>
        <dbReference type="SAM" id="MobiDB-lite"/>
    </source>
</evidence>
<dbReference type="InParanoid" id="A0A0P0W5K2"/>
<dbReference type="Gramene" id="Os03t0823550-00">
    <property type="protein sequence ID" value="Os03t0823550-00"/>
    <property type="gene ID" value="Os03g0823550"/>
</dbReference>
<feature type="region of interest" description="Disordered" evidence="1">
    <location>
        <begin position="192"/>
        <end position="247"/>
    </location>
</feature>
<reference evidence="2 3" key="2">
    <citation type="journal article" date="2013" name="Plant Cell Physiol.">
        <title>Rice Annotation Project Database (RAP-DB): an integrative and interactive database for rice genomics.</title>
        <authorList>
            <person name="Sakai H."/>
            <person name="Lee S.S."/>
            <person name="Tanaka T."/>
            <person name="Numa H."/>
            <person name="Kim J."/>
            <person name="Kawahara Y."/>
            <person name="Wakimoto H."/>
            <person name="Yang C.C."/>
            <person name="Iwamoto M."/>
            <person name="Abe T."/>
            <person name="Yamada Y."/>
            <person name="Muto A."/>
            <person name="Inokuchi H."/>
            <person name="Ikemura T."/>
            <person name="Matsumoto T."/>
            <person name="Sasaki T."/>
            <person name="Itoh T."/>
        </authorList>
    </citation>
    <scope>NUCLEOTIDE SEQUENCE [LARGE SCALE GENOMIC DNA]</scope>
    <source>
        <strain evidence="3">cv. Nipponbare</strain>
    </source>
</reference>
<feature type="compositionally biased region" description="Basic and acidic residues" evidence="1">
    <location>
        <begin position="198"/>
        <end position="211"/>
    </location>
</feature>
<dbReference type="PaxDb" id="39947-A0A0P0W5K2"/>
<reference evidence="3" key="1">
    <citation type="journal article" date="2005" name="Nature">
        <title>The map-based sequence of the rice genome.</title>
        <authorList>
            <consortium name="International rice genome sequencing project (IRGSP)"/>
            <person name="Matsumoto T."/>
            <person name="Wu J."/>
            <person name="Kanamori H."/>
            <person name="Katayose Y."/>
            <person name="Fujisawa M."/>
            <person name="Namiki N."/>
            <person name="Mizuno H."/>
            <person name="Yamamoto K."/>
            <person name="Antonio B.A."/>
            <person name="Baba T."/>
            <person name="Sakata K."/>
            <person name="Nagamura Y."/>
            <person name="Aoki H."/>
            <person name="Arikawa K."/>
            <person name="Arita K."/>
            <person name="Bito T."/>
            <person name="Chiden Y."/>
            <person name="Fujitsuka N."/>
            <person name="Fukunaka R."/>
            <person name="Hamada M."/>
            <person name="Harada C."/>
            <person name="Hayashi A."/>
            <person name="Hijishita S."/>
            <person name="Honda M."/>
            <person name="Hosokawa S."/>
            <person name="Ichikawa Y."/>
            <person name="Idonuma A."/>
            <person name="Iijima M."/>
            <person name="Ikeda M."/>
            <person name="Ikeno M."/>
            <person name="Ito K."/>
            <person name="Ito S."/>
            <person name="Ito T."/>
            <person name="Ito Y."/>
            <person name="Ito Y."/>
            <person name="Iwabuchi A."/>
            <person name="Kamiya K."/>
            <person name="Karasawa W."/>
            <person name="Kurita K."/>
            <person name="Katagiri S."/>
            <person name="Kikuta A."/>
            <person name="Kobayashi H."/>
            <person name="Kobayashi N."/>
            <person name="Machita K."/>
            <person name="Maehara T."/>
            <person name="Masukawa M."/>
            <person name="Mizubayashi T."/>
            <person name="Mukai Y."/>
            <person name="Nagasaki H."/>
            <person name="Nagata Y."/>
            <person name="Naito S."/>
            <person name="Nakashima M."/>
            <person name="Nakama Y."/>
            <person name="Nakamichi Y."/>
            <person name="Nakamura M."/>
            <person name="Meguro A."/>
            <person name="Negishi M."/>
            <person name="Ohta I."/>
            <person name="Ohta T."/>
            <person name="Okamoto M."/>
            <person name="Ono N."/>
            <person name="Saji S."/>
            <person name="Sakaguchi M."/>
            <person name="Sakai K."/>
            <person name="Shibata M."/>
            <person name="Shimokawa T."/>
            <person name="Song J."/>
            <person name="Takazaki Y."/>
            <person name="Terasawa K."/>
            <person name="Tsugane M."/>
            <person name="Tsuji K."/>
            <person name="Ueda S."/>
            <person name="Waki K."/>
            <person name="Yamagata H."/>
            <person name="Yamamoto M."/>
            <person name="Yamamoto S."/>
            <person name="Yamane H."/>
            <person name="Yoshiki S."/>
            <person name="Yoshihara R."/>
            <person name="Yukawa K."/>
            <person name="Zhong H."/>
            <person name="Yano M."/>
            <person name="Yuan Q."/>
            <person name="Ouyang S."/>
            <person name="Liu J."/>
            <person name="Jones K.M."/>
            <person name="Gansberger K."/>
            <person name="Moffat K."/>
            <person name="Hill J."/>
            <person name="Bera J."/>
            <person name="Fadrosh D."/>
            <person name="Jin S."/>
            <person name="Johri S."/>
            <person name="Kim M."/>
            <person name="Overton L."/>
            <person name="Reardon M."/>
            <person name="Tsitrin T."/>
            <person name="Vuong H."/>
            <person name="Weaver B."/>
            <person name="Ciecko A."/>
            <person name="Tallon L."/>
            <person name="Jackson J."/>
            <person name="Pai G."/>
            <person name="Aken S.V."/>
            <person name="Utterback T."/>
            <person name="Reidmuller S."/>
            <person name="Feldblyum T."/>
            <person name="Hsiao J."/>
            <person name="Zismann V."/>
            <person name="Iobst S."/>
            <person name="de Vazeille A.R."/>
            <person name="Buell C.R."/>
            <person name="Ying K."/>
            <person name="Li Y."/>
            <person name="Lu T."/>
            <person name="Huang Y."/>
            <person name="Zhao Q."/>
            <person name="Feng Q."/>
            <person name="Zhang L."/>
            <person name="Zhu J."/>
            <person name="Weng Q."/>
            <person name="Mu J."/>
            <person name="Lu Y."/>
            <person name="Fan D."/>
            <person name="Liu Y."/>
            <person name="Guan J."/>
            <person name="Zhang Y."/>
            <person name="Yu S."/>
            <person name="Liu X."/>
            <person name="Zhang Y."/>
            <person name="Hong G."/>
            <person name="Han B."/>
            <person name="Choisne N."/>
            <person name="Demange N."/>
            <person name="Orjeda G."/>
            <person name="Samain S."/>
            <person name="Cattolico L."/>
            <person name="Pelletier E."/>
            <person name="Couloux A."/>
            <person name="Segurens B."/>
            <person name="Wincker P."/>
            <person name="D'Hont A."/>
            <person name="Scarpelli C."/>
            <person name="Weissenbach J."/>
            <person name="Salanoubat M."/>
            <person name="Quetier F."/>
            <person name="Yu Y."/>
            <person name="Kim H.R."/>
            <person name="Rambo T."/>
            <person name="Currie J."/>
            <person name="Collura K."/>
            <person name="Luo M."/>
            <person name="Yang T."/>
            <person name="Ammiraju J.S.S."/>
            <person name="Engler F."/>
            <person name="Soderlund C."/>
            <person name="Wing R.A."/>
            <person name="Palmer L.E."/>
            <person name="de la Bastide M."/>
            <person name="Spiegel L."/>
            <person name="Nascimento L."/>
            <person name="Zutavern T."/>
            <person name="O'Shaughnessy A."/>
            <person name="Dike S."/>
            <person name="Dedhia N."/>
            <person name="Preston R."/>
            <person name="Balija V."/>
            <person name="McCombie W.R."/>
            <person name="Chow T."/>
            <person name="Chen H."/>
            <person name="Chung M."/>
            <person name="Chen C."/>
            <person name="Shaw J."/>
            <person name="Wu H."/>
            <person name="Hsiao K."/>
            <person name="Chao Y."/>
            <person name="Chu M."/>
            <person name="Cheng C."/>
            <person name="Hour A."/>
            <person name="Lee P."/>
            <person name="Lin S."/>
            <person name="Lin Y."/>
            <person name="Liou J."/>
            <person name="Liu S."/>
            <person name="Hsing Y."/>
            <person name="Raghuvanshi S."/>
            <person name="Mohanty A."/>
            <person name="Bharti A.K."/>
            <person name="Gaur A."/>
            <person name="Gupta V."/>
            <person name="Kumar D."/>
            <person name="Ravi V."/>
            <person name="Vij S."/>
            <person name="Kapur A."/>
            <person name="Khurana P."/>
            <person name="Khurana P."/>
            <person name="Khurana J.P."/>
            <person name="Tyagi A.K."/>
            <person name="Gaikwad K."/>
            <person name="Singh A."/>
            <person name="Dalal V."/>
            <person name="Srivastava S."/>
            <person name="Dixit A."/>
            <person name="Pal A.K."/>
            <person name="Ghazi I.A."/>
            <person name="Yadav M."/>
            <person name="Pandit A."/>
            <person name="Bhargava A."/>
            <person name="Sureshbabu K."/>
            <person name="Batra K."/>
            <person name="Sharma T.R."/>
            <person name="Mohapatra T."/>
            <person name="Singh N.K."/>
            <person name="Messing J."/>
            <person name="Nelson A.B."/>
            <person name="Fuks G."/>
            <person name="Kavchok S."/>
            <person name="Keizer G."/>
            <person name="Linton E."/>
            <person name="Llaca V."/>
            <person name="Song R."/>
            <person name="Tanyolac B."/>
            <person name="Young S."/>
            <person name="Ho-Il K."/>
            <person name="Hahn J.H."/>
            <person name="Sangsakoo G."/>
            <person name="Vanavichit A."/>
            <person name="de Mattos Luiz.A.T."/>
            <person name="Zimmer P.D."/>
            <person name="Malone G."/>
            <person name="Dellagostin O."/>
            <person name="de Oliveira A.C."/>
            <person name="Bevan M."/>
            <person name="Bancroft I."/>
            <person name="Minx P."/>
            <person name="Cordum H."/>
            <person name="Wilson R."/>
            <person name="Cheng Z."/>
            <person name="Jin W."/>
            <person name="Jiang J."/>
            <person name="Leong S.A."/>
            <person name="Iwama H."/>
            <person name="Gojobori T."/>
            <person name="Itoh T."/>
            <person name="Niimura Y."/>
            <person name="Fujii Y."/>
            <person name="Habara T."/>
            <person name="Sakai H."/>
            <person name="Sato Y."/>
            <person name="Wilson G."/>
            <person name="Kumar K."/>
            <person name="McCouch S."/>
            <person name="Juretic N."/>
            <person name="Hoen D."/>
            <person name="Wright S."/>
            <person name="Bruskiewich R."/>
            <person name="Bureau T."/>
            <person name="Miyao A."/>
            <person name="Hirochika H."/>
            <person name="Nishikawa T."/>
            <person name="Kadowaki K."/>
            <person name="Sugiura M."/>
            <person name="Burr B."/>
            <person name="Sasaki T."/>
        </authorList>
    </citation>
    <scope>NUCLEOTIDE SEQUENCE [LARGE SCALE GENOMIC DNA]</scope>
    <source>
        <strain evidence="3">cv. Nipponbare</strain>
    </source>
</reference>
<organism evidence="2 3">
    <name type="scientific">Oryza sativa subsp. japonica</name>
    <name type="common">Rice</name>
    <dbReference type="NCBI Taxonomy" id="39947"/>
    <lineage>
        <taxon>Eukaryota</taxon>
        <taxon>Viridiplantae</taxon>
        <taxon>Streptophyta</taxon>
        <taxon>Embryophyta</taxon>
        <taxon>Tracheophyta</taxon>
        <taxon>Spermatophyta</taxon>
        <taxon>Magnoliopsida</taxon>
        <taxon>Liliopsida</taxon>
        <taxon>Poales</taxon>
        <taxon>Poaceae</taxon>
        <taxon>BOP clade</taxon>
        <taxon>Oryzoideae</taxon>
        <taxon>Oryzeae</taxon>
        <taxon>Oryzinae</taxon>
        <taxon>Oryza</taxon>
        <taxon>Oryza sativa</taxon>
    </lineage>
</organism>
<feature type="compositionally biased region" description="Acidic residues" evidence="1">
    <location>
        <begin position="341"/>
        <end position="352"/>
    </location>
</feature>
<proteinExistence type="predicted"/>
<dbReference type="Proteomes" id="UP000059680">
    <property type="component" value="Chromosome 3"/>
</dbReference>
<dbReference type="AlphaFoldDB" id="A0A0P0W5K2"/>
<feature type="compositionally biased region" description="Basic and acidic residues" evidence="1">
    <location>
        <begin position="229"/>
        <end position="239"/>
    </location>
</feature>
<gene>
    <name evidence="2" type="ordered locus">Os03g0823550</name>
    <name evidence="2" type="ORF">OSNPB_030823550</name>
</gene>
<evidence type="ECO:0000313" key="2">
    <source>
        <dbReference type="EMBL" id="BAS87124.1"/>
    </source>
</evidence>
<sequence>MPISKNCGTSQNTDMDAGEALRRRCLSTVAATAMATMVNAMPTPMRFRMLSPRSPPVRRRRYGSRTLSYTATATIMPMAAMAKVDAGGSVKCGPMRRSITLPCLMKKVDTCAAVMPNGSVATQMGTIASTSFVSSTCVTVANRHAPRRSSPPSCSTTAALSRNLPCHVIHTFHDYNHNCIFPQLVGVGGEVEVPLPRGGDEDADERRERAALGDPVPVVAPAGEEDGEGGGHDGGEHDGGGAPADLLLEVDDDGDAEQDAGAERAVPPVEVGHLLHPLRRVAVVELVGAEALQRRLVPAGADRHQVDRHEEERLVEVQVALGDRSLPARNAIRASERADREVDESGEEDSGEAAEVAVGEEAADEGHEGGDAGPVVDILGGELHLLLENLGQVDHQARR</sequence>
<keyword evidence="3" id="KW-1185">Reference proteome</keyword>
<reference evidence="2 3" key="3">
    <citation type="journal article" date="2013" name="Rice">
        <title>Improvement of the Oryza sativa Nipponbare reference genome using next generation sequence and optical map data.</title>
        <authorList>
            <person name="Kawahara Y."/>
            <person name="de la Bastide M."/>
            <person name="Hamilton J.P."/>
            <person name="Kanamori H."/>
            <person name="McCombie W.R."/>
            <person name="Ouyang S."/>
            <person name="Schwartz D.C."/>
            <person name="Tanaka T."/>
            <person name="Wu J."/>
            <person name="Zhou S."/>
            <person name="Childs K.L."/>
            <person name="Davidson R.M."/>
            <person name="Lin H."/>
            <person name="Quesada-Ocampo L."/>
            <person name="Vaillancourt B."/>
            <person name="Sakai H."/>
            <person name="Lee S.S."/>
            <person name="Kim J."/>
            <person name="Numa H."/>
            <person name="Itoh T."/>
            <person name="Buell C.R."/>
            <person name="Matsumoto T."/>
        </authorList>
    </citation>
    <scope>NUCLEOTIDE SEQUENCE [LARGE SCALE GENOMIC DNA]</scope>
    <source>
        <strain evidence="3">cv. Nipponbare</strain>
    </source>
</reference>